<reference evidence="2" key="2">
    <citation type="journal article" date="2018" name="Mol. Plant Microbe Interact.">
        <title>Genome sequence resources for the wheat stripe rust pathogen (Puccinia striiformis f. sp. tritici) and the barley stripe rust pathogen (Puccinia striiformis f. sp. hordei).</title>
        <authorList>
            <person name="Xia C."/>
            <person name="Wang M."/>
            <person name="Yin C."/>
            <person name="Cornejo O.E."/>
            <person name="Hulbert S.H."/>
            <person name="Chen X."/>
        </authorList>
    </citation>
    <scope>NUCLEOTIDE SEQUENCE [LARGE SCALE GENOMIC DNA]</scope>
    <source>
        <strain evidence="2">93-210</strain>
    </source>
</reference>
<proteinExistence type="predicted"/>
<gene>
    <name evidence="1" type="ORF">MJO28_006798</name>
</gene>
<dbReference type="Proteomes" id="UP001060170">
    <property type="component" value="Chromosome 6"/>
</dbReference>
<dbReference type="EMBL" id="CM045870">
    <property type="protein sequence ID" value="KAI7954251.1"/>
    <property type="molecule type" value="Genomic_DNA"/>
</dbReference>
<comment type="caution">
    <text evidence="1">The sequence shown here is derived from an EMBL/GenBank/DDBJ whole genome shotgun (WGS) entry which is preliminary data.</text>
</comment>
<reference evidence="1 2" key="3">
    <citation type="journal article" date="2022" name="Microbiol. Spectr.">
        <title>Folding features and dynamics of 3D genome architecture in plant fungal pathogens.</title>
        <authorList>
            <person name="Xia C."/>
        </authorList>
    </citation>
    <scope>NUCLEOTIDE SEQUENCE [LARGE SCALE GENOMIC DNA]</scope>
    <source>
        <strain evidence="1 2">93-210</strain>
    </source>
</reference>
<keyword evidence="2" id="KW-1185">Reference proteome</keyword>
<name>A0ACC0ELH4_9BASI</name>
<organism evidence="1 2">
    <name type="scientific">Puccinia striiformis f. sp. tritici</name>
    <dbReference type="NCBI Taxonomy" id="168172"/>
    <lineage>
        <taxon>Eukaryota</taxon>
        <taxon>Fungi</taxon>
        <taxon>Dikarya</taxon>
        <taxon>Basidiomycota</taxon>
        <taxon>Pucciniomycotina</taxon>
        <taxon>Pucciniomycetes</taxon>
        <taxon>Pucciniales</taxon>
        <taxon>Pucciniaceae</taxon>
        <taxon>Puccinia</taxon>
    </lineage>
</organism>
<reference evidence="2" key="1">
    <citation type="journal article" date="2018" name="BMC Genomics">
        <title>Genomic insights into host adaptation between the wheat stripe rust pathogen (Puccinia striiformis f. sp. tritici) and the barley stripe rust pathogen (Puccinia striiformis f. sp. hordei).</title>
        <authorList>
            <person name="Xia C."/>
            <person name="Wang M."/>
            <person name="Yin C."/>
            <person name="Cornejo O.E."/>
            <person name="Hulbert S.H."/>
            <person name="Chen X."/>
        </authorList>
    </citation>
    <scope>NUCLEOTIDE SEQUENCE [LARGE SCALE GENOMIC DNA]</scope>
    <source>
        <strain evidence="2">93-210</strain>
    </source>
</reference>
<accession>A0ACC0ELH4</accession>
<sequence length="730" mass="79844">MASPPASKIHQPFIFPPATESESETTEKEEKPTARIHSRNLSIFFPHPEELELLSQRKSGHEKKEKEKDGGSEEQVIEIPSADLIVWDSNEVHSPTWSPPPTSNTPAGSLSRARRGHHHRHSLSHNFFPFLSEKSVSTNPTNTNHETSQNNRTEAGIPELTKQDSSATRVGDNSSSSPLLSPSWSFPRSPVTTTHSALPKPVPNTLSHSQPATKALILPQTGTNKTGRLIHRNMFLRLLISLIIHPTKIGQLKILIGTIVAVLGATLWLRGQQVDCLSLSGLGYLVVFDAIGAIHQIFIEEVGANDGIDRVWESLGRKDSMSNIRLPFGRSRLVTLSLFSQSLFLLFSAIYVCKEAVEHMLMSHPHASEGTGSGSHLGHSERHQSEMEVSCTLVGSTLALVLFNALVTQNHRSLSQISAREEGVSSRQVDILNPFSTLTLSFGLMIMGAACFISPSQSGKADGLIAILMVFAIIKLVWPVLVLTAQVLLQTAPLSGPDESGTVVTELERRLEKLQKDPSRAQVLKTYLRGIDAPKLWRLTASPDGQQVCALTVQALPTTTPSDLVKLSEAVRAELGGLNLELTVHVSTGSRRKLASYRKIVDGGCAGHAHSHAHSHSHDHDHDHSHDHSHFHSHDHDHGHSHSHSHDHSHDHGHGHSHSHSHSHTHEQPHKAVSIDPENAVDLLLSHSTSGGPISPTSDSEDSEDHVSDTPSSPNVVHNDLYHHHHHLCH</sequence>
<evidence type="ECO:0000313" key="1">
    <source>
        <dbReference type="EMBL" id="KAI7954251.1"/>
    </source>
</evidence>
<protein>
    <submittedName>
        <fullName evidence="1">Uncharacterized protein</fullName>
    </submittedName>
</protein>
<evidence type="ECO:0000313" key="2">
    <source>
        <dbReference type="Proteomes" id="UP001060170"/>
    </source>
</evidence>